<feature type="compositionally biased region" description="Basic residues" evidence="7">
    <location>
        <begin position="276"/>
        <end position="288"/>
    </location>
</feature>
<evidence type="ECO:0000256" key="4">
    <source>
        <dbReference type="ARBA" id="ARBA00023163"/>
    </source>
</evidence>
<dbReference type="PROSITE" id="PS01264">
    <property type="entry name" value="TBOX_2"/>
    <property type="match status" value="1"/>
</dbReference>
<dbReference type="InterPro" id="IPR001699">
    <property type="entry name" value="TF_T-box"/>
</dbReference>
<reference evidence="9" key="1">
    <citation type="submission" date="2021-02" db="EMBL/GenBank/DDBJ databases">
        <authorList>
            <person name="Bekaert M."/>
        </authorList>
    </citation>
    <scope>NUCLEOTIDE SEQUENCE</scope>
    <source>
        <strain evidence="9">IoA-00</strain>
    </source>
</reference>
<dbReference type="CDD" id="cd20188">
    <property type="entry name" value="T-box_TBX2_3-like"/>
    <property type="match status" value="1"/>
</dbReference>
<evidence type="ECO:0000259" key="8">
    <source>
        <dbReference type="PROSITE" id="PS50252"/>
    </source>
</evidence>
<dbReference type="GO" id="GO:0000981">
    <property type="term" value="F:DNA-binding transcription factor activity, RNA polymerase II-specific"/>
    <property type="evidence" value="ECO:0007669"/>
    <property type="project" value="TreeGrafter"/>
</dbReference>
<evidence type="ECO:0000313" key="10">
    <source>
        <dbReference type="Proteomes" id="UP000675881"/>
    </source>
</evidence>
<dbReference type="Gene3D" id="2.60.40.820">
    <property type="entry name" value="Transcription factor, T-box"/>
    <property type="match status" value="1"/>
</dbReference>
<dbReference type="PRINTS" id="PR00937">
    <property type="entry name" value="TBOX"/>
</dbReference>
<keyword evidence="3 6" id="KW-0238">DNA-binding</keyword>
<comment type="subcellular location">
    <subcellularLocation>
        <location evidence="1 6">Nucleus</location>
    </subcellularLocation>
</comment>
<keyword evidence="2" id="KW-0805">Transcription regulation</keyword>
<dbReference type="GO" id="GO:0000785">
    <property type="term" value="C:chromatin"/>
    <property type="evidence" value="ECO:0007669"/>
    <property type="project" value="TreeGrafter"/>
</dbReference>
<dbReference type="Proteomes" id="UP000675881">
    <property type="component" value="Chromosome 4"/>
</dbReference>
<dbReference type="GO" id="GO:0045893">
    <property type="term" value="P:positive regulation of DNA-templated transcription"/>
    <property type="evidence" value="ECO:0007669"/>
    <property type="project" value="InterPro"/>
</dbReference>
<evidence type="ECO:0000256" key="3">
    <source>
        <dbReference type="ARBA" id="ARBA00023125"/>
    </source>
</evidence>
<dbReference type="PANTHER" id="PTHR11267:SF181">
    <property type="entry name" value="OPTOMOTOR-BLIND PROTEIN"/>
    <property type="match status" value="1"/>
</dbReference>
<evidence type="ECO:0000256" key="6">
    <source>
        <dbReference type="PROSITE-ProRule" id="PRU00201"/>
    </source>
</evidence>
<dbReference type="InterPro" id="IPR008967">
    <property type="entry name" value="p53-like_TF_DNA-bd_sf"/>
</dbReference>
<dbReference type="InterPro" id="IPR018186">
    <property type="entry name" value="TF_T-box_CS"/>
</dbReference>
<sequence length="511" mass="56440">MPPVCDTIMAYNTSLFRDSSALPFPHPGLFPPPPAPLPGGIAGAVSGLGAVISPPPHMRGNNKSSDDPKVILEQKELWEQFHRYGTEMVITKNRTFKLSGLDSKSKYVLLLDIVSADDFRYKFHNSRWVVAGKADPEMPKRMYIHPDSPATGEHWMQKVVSFHKLKLTNNISDKHGLTILNSMHKYQPRFHLVRADDIRHLPYSTFRTYVFNETAFIGVTAYQNEKITQLKIDHNPFAKGFRETGSAKSQKKRDAMTHQSIPASYNNNSLFSHLAAAHHHQHHHRRRASKEEMMNQSSSDHSPKTSPTPHQSEELLDVVSVDPGSISPPLPSLPSPLLGPATTTTTKSTKVRSFDVSSLIGLPKDEEEEEKCEIGGGSERGGTISPPTTTTPLTHLPTPPPHLYPYLLNPSLYPFNPLLFNAQLALAAQQQQLAYSSSSGPDRPIPRSPQHRFSPYSTHSSSPPPPSAFHSLLPRYSPSASPTGSSLGRISPPKPSSSPEQQPSSKEQLSV</sequence>
<dbReference type="FunFam" id="2.60.40.820:FF:000016">
    <property type="entry name" value="T-box transcription factor TBX2-A"/>
    <property type="match status" value="1"/>
</dbReference>
<feature type="compositionally biased region" description="Polar residues" evidence="7">
    <location>
        <begin position="478"/>
        <end position="488"/>
    </location>
</feature>
<feature type="compositionally biased region" description="Low complexity" evidence="7">
    <location>
        <begin position="497"/>
        <end position="511"/>
    </location>
</feature>
<evidence type="ECO:0000256" key="1">
    <source>
        <dbReference type="ARBA" id="ARBA00004123"/>
    </source>
</evidence>
<dbReference type="SUPFAM" id="SSF49417">
    <property type="entry name" value="p53-like transcription factors"/>
    <property type="match status" value="1"/>
</dbReference>
<dbReference type="PRINTS" id="PR00938">
    <property type="entry name" value="BRACHYURY"/>
</dbReference>
<accession>A0A7R8CTQ8</accession>
<dbReference type="GO" id="GO:0000978">
    <property type="term" value="F:RNA polymerase II cis-regulatory region sequence-specific DNA binding"/>
    <property type="evidence" value="ECO:0007669"/>
    <property type="project" value="InterPro"/>
</dbReference>
<evidence type="ECO:0000256" key="7">
    <source>
        <dbReference type="SAM" id="MobiDB-lite"/>
    </source>
</evidence>
<dbReference type="OrthoDB" id="7442607at2759"/>
<feature type="region of interest" description="Disordered" evidence="7">
    <location>
        <begin position="276"/>
        <end position="350"/>
    </location>
</feature>
<dbReference type="GO" id="GO:0005634">
    <property type="term" value="C:nucleus"/>
    <property type="evidence" value="ECO:0007669"/>
    <property type="project" value="UniProtKB-SubCell"/>
</dbReference>
<feature type="region of interest" description="Disordered" evidence="7">
    <location>
        <begin position="435"/>
        <end position="511"/>
    </location>
</feature>
<feature type="compositionally biased region" description="Low complexity" evidence="7">
    <location>
        <begin position="335"/>
        <end position="348"/>
    </location>
</feature>
<feature type="domain" description="T-box" evidence="8">
    <location>
        <begin position="72"/>
        <end position="243"/>
    </location>
</feature>
<keyword evidence="4" id="KW-0804">Transcription</keyword>
<feature type="region of interest" description="Disordered" evidence="7">
    <location>
        <begin position="365"/>
        <end position="397"/>
    </location>
</feature>
<dbReference type="InterPro" id="IPR002070">
    <property type="entry name" value="TF_Brachyury"/>
</dbReference>
<proteinExistence type="predicted"/>
<comment type="caution">
    <text evidence="6">Lacks conserved residue(s) required for the propagation of feature annotation.</text>
</comment>
<name>A0A7R8CTQ8_LEPSM</name>
<evidence type="ECO:0000256" key="5">
    <source>
        <dbReference type="ARBA" id="ARBA00023242"/>
    </source>
</evidence>
<dbReference type="EMBL" id="HG994583">
    <property type="protein sequence ID" value="CAF2928637.1"/>
    <property type="molecule type" value="Genomic_DNA"/>
</dbReference>
<organism evidence="9 10">
    <name type="scientific">Lepeophtheirus salmonis</name>
    <name type="common">Salmon louse</name>
    <name type="synonym">Caligus salmonis</name>
    <dbReference type="NCBI Taxonomy" id="72036"/>
    <lineage>
        <taxon>Eukaryota</taxon>
        <taxon>Metazoa</taxon>
        <taxon>Ecdysozoa</taxon>
        <taxon>Arthropoda</taxon>
        <taxon>Crustacea</taxon>
        <taxon>Multicrustacea</taxon>
        <taxon>Hexanauplia</taxon>
        <taxon>Copepoda</taxon>
        <taxon>Siphonostomatoida</taxon>
        <taxon>Caligidae</taxon>
        <taxon>Lepeophtheirus</taxon>
    </lineage>
</organism>
<keyword evidence="5 6" id="KW-0539">Nucleus</keyword>
<dbReference type="PROSITE" id="PS50252">
    <property type="entry name" value="TBOX_3"/>
    <property type="match status" value="1"/>
</dbReference>
<protein>
    <submittedName>
        <fullName evidence="9">TBX2</fullName>
    </submittedName>
</protein>
<keyword evidence="10" id="KW-1185">Reference proteome</keyword>
<dbReference type="InterPro" id="IPR036960">
    <property type="entry name" value="T-box_sf"/>
</dbReference>
<dbReference type="SMART" id="SM00425">
    <property type="entry name" value="TBOX"/>
    <property type="match status" value="1"/>
</dbReference>
<gene>
    <name evidence="9" type="ORF">LSAA_8898</name>
</gene>
<dbReference type="InterPro" id="IPR046360">
    <property type="entry name" value="T-box_DNA-bd"/>
</dbReference>
<evidence type="ECO:0000313" key="9">
    <source>
        <dbReference type="EMBL" id="CAF2928637.1"/>
    </source>
</evidence>
<feature type="compositionally biased region" description="Low complexity" evidence="7">
    <location>
        <begin position="385"/>
        <end position="396"/>
    </location>
</feature>
<dbReference type="Pfam" id="PF00907">
    <property type="entry name" value="T-box"/>
    <property type="match status" value="1"/>
</dbReference>
<dbReference type="GO" id="GO:0001708">
    <property type="term" value="P:cell fate specification"/>
    <property type="evidence" value="ECO:0007669"/>
    <property type="project" value="TreeGrafter"/>
</dbReference>
<dbReference type="PANTHER" id="PTHR11267">
    <property type="entry name" value="T-BOX PROTEIN-RELATED"/>
    <property type="match status" value="1"/>
</dbReference>
<evidence type="ECO:0000256" key="2">
    <source>
        <dbReference type="ARBA" id="ARBA00023015"/>
    </source>
</evidence>
<dbReference type="AlphaFoldDB" id="A0A7R8CTQ8"/>
<feature type="compositionally biased region" description="Polar residues" evidence="7">
    <location>
        <begin position="294"/>
        <end position="310"/>
    </location>
</feature>